<dbReference type="NCBIfam" id="NF008669">
    <property type="entry name" value="PRK11670.1"/>
    <property type="match status" value="1"/>
</dbReference>
<evidence type="ECO:0000256" key="7">
    <source>
        <dbReference type="ARBA" id="ARBA00023014"/>
    </source>
</evidence>
<comment type="similarity">
    <text evidence="2">In the C-terminal section; belongs to the Mrp/NBP35 ATP-binding proteins family.</text>
</comment>
<comment type="similarity">
    <text evidence="8">Belongs to the Mrp/NBP35 ATP-binding proteins family.</text>
</comment>
<comment type="subunit">
    <text evidence="8">Homodimer.</text>
</comment>
<dbReference type="SUPFAM" id="SSF52540">
    <property type="entry name" value="P-loop containing nucleoside triphosphate hydrolases"/>
    <property type="match status" value="1"/>
</dbReference>
<dbReference type="Pfam" id="PF01883">
    <property type="entry name" value="FeS_assembly_P"/>
    <property type="match status" value="1"/>
</dbReference>
<organism evidence="10 11">
    <name type="scientific">Kistimonas scapharcae</name>
    <dbReference type="NCBI Taxonomy" id="1036133"/>
    <lineage>
        <taxon>Bacteria</taxon>
        <taxon>Pseudomonadati</taxon>
        <taxon>Pseudomonadota</taxon>
        <taxon>Gammaproteobacteria</taxon>
        <taxon>Oceanospirillales</taxon>
        <taxon>Endozoicomonadaceae</taxon>
        <taxon>Kistimonas</taxon>
    </lineage>
</organism>
<evidence type="ECO:0000313" key="11">
    <source>
        <dbReference type="Proteomes" id="UP001500604"/>
    </source>
</evidence>
<evidence type="ECO:0000313" key="10">
    <source>
        <dbReference type="EMBL" id="GAA4650200.1"/>
    </source>
</evidence>
<evidence type="ECO:0000256" key="5">
    <source>
        <dbReference type="ARBA" id="ARBA00022840"/>
    </source>
</evidence>
<dbReference type="CDD" id="cd02037">
    <property type="entry name" value="Mrp_NBP35"/>
    <property type="match status" value="1"/>
</dbReference>
<keyword evidence="6 8" id="KW-0408">Iron</keyword>
<dbReference type="RefSeq" id="WP_345196306.1">
    <property type="nucleotide sequence ID" value="NZ_BAABFL010000373.1"/>
</dbReference>
<dbReference type="Proteomes" id="UP001500604">
    <property type="component" value="Unassembled WGS sequence"/>
</dbReference>
<comment type="similarity">
    <text evidence="1">In the N-terminal section; belongs to the MIP18 family.</text>
</comment>
<comment type="function">
    <text evidence="8">Binds and transfers iron-sulfur (Fe-S) clusters to target apoproteins. Can hydrolyze ATP.</text>
</comment>
<evidence type="ECO:0000256" key="8">
    <source>
        <dbReference type="HAMAP-Rule" id="MF_02040"/>
    </source>
</evidence>
<gene>
    <name evidence="10" type="primary">apbC</name>
    <name evidence="10" type="ORF">GCM10023116_24830</name>
</gene>
<feature type="binding site" evidence="8">
    <location>
        <begin position="108"/>
        <end position="115"/>
    </location>
    <ligand>
        <name>ATP</name>
        <dbReference type="ChEBI" id="CHEBI:30616"/>
    </ligand>
</feature>
<evidence type="ECO:0000256" key="3">
    <source>
        <dbReference type="ARBA" id="ARBA00022723"/>
    </source>
</evidence>
<evidence type="ECO:0000256" key="4">
    <source>
        <dbReference type="ARBA" id="ARBA00022741"/>
    </source>
</evidence>
<dbReference type="InterPro" id="IPR002744">
    <property type="entry name" value="MIP18-like"/>
</dbReference>
<keyword evidence="4 8" id="KW-0547">Nucleotide-binding</keyword>
<comment type="caution">
    <text evidence="10">The sequence shown here is derived from an EMBL/GenBank/DDBJ whole genome shotgun (WGS) entry which is preliminary data.</text>
</comment>
<dbReference type="InterPro" id="IPR027417">
    <property type="entry name" value="P-loop_NTPase"/>
</dbReference>
<dbReference type="PANTHER" id="PTHR42961">
    <property type="entry name" value="IRON-SULFUR PROTEIN NUBPL"/>
    <property type="match status" value="1"/>
</dbReference>
<dbReference type="InterPro" id="IPR033756">
    <property type="entry name" value="YlxH/NBP35"/>
</dbReference>
<keyword evidence="3 8" id="KW-0479">Metal-binding</keyword>
<dbReference type="Pfam" id="PF10609">
    <property type="entry name" value="ParA"/>
    <property type="match status" value="1"/>
</dbReference>
<dbReference type="InterPro" id="IPR019591">
    <property type="entry name" value="Mrp/NBP35_ATP-bd"/>
</dbReference>
<dbReference type="Gene3D" id="3.40.50.300">
    <property type="entry name" value="P-loop containing nucleotide triphosphate hydrolases"/>
    <property type="match status" value="1"/>
</dbReference>
<keyword evidence="5 8" id="KW-0067">ATP-binding</keyword>
<sequence>MSDVINRTMIEQVLQQYHDPYLGMDLITAGCVREIRIEGGQVRVDLFMGYPCEGLSAGITRILQDYLEDLPGVTKAEVALAWHVESMPTQGNLPAMSGIRNIIAVASGKGGVGKSTTTANLALALAAEGARVGVLDADIYGPSQGLMFGIAEGVRPDVVTEGEQQFFVPIEAHGVQVMSMAFLVTENTPMVWRGPMVSGALQQLLTQTRWDNLDYLIVDMPPGTGDIQLTLAQRVPVAGSVIVTTPQDLALLDARKGIEMFRKVDVPVLGVVENMATHTCTNCGHTEHLFGEGGGTVLANEYDTELLASLPLTLRIREQADGGNPSVIAEPDGEIAMTYRELARRMAARLSVRNRQAPAAPTISISDD</sequence>
<protein>
    <recommendedName>
        <fullName evidence="8">Iron-sulfur cluster carrier protein</fullName>
    </recommendedName>
</protein>
<keyword evidence="11" id="KW-1185">Reference proteome</keyword>
<reference evidence="11" key="1">
    <citation type="journal article" date="2019" name="Int. J. Syst. Evol. Microbiol.">
        <title>The Global Catalogue of Microorganisms (GCM) 10K type strain sequencing project: providing services to taxonomists for standard genome sequencing and annotation.</title>
        <authorList>
            <consortium name="The Broad Institute Genomics Platform"/>
            <consortium name="The Broad Institute Genome Sequencing Center for Infectious Disease"/>
            <person name="Wu L."/>
            <person name="Ma J."/>
        </authorList>
    </citation>
    <scope>NUCLEOTIDE SEQUENCE [LARGE SCALE GENOMIC DNA]</scope>
    <source>
        <strain evidence="11">JCM 17805</strain>
    </source>
</reference>
<dbReference type="PANTHER" id="PTHR42961:SF2">
    <property type="entry name" value="IRON-SULFUR PROTEIN NUBPL"/>
    <property type="match status" value="1"/>
</dbReference>
<evidence type="ECO:0000259" key="9">
    <source>
        <dbReference type="Pfam" id="PF01883"/>
    </source>
</evidence>
<accession>A0ABP8V4L8</accession>
<dbReference type="InterPro" id="IPR000808">
    <property type="entry name" value="Mrp-like_CS"/>
</dbReference>
<name>A0ABP8V4L8_9GAMM</name>
<feature type="domain" description="MIP18 family-like" evidence="9">
    <location>
        <begin position="8"/>
        <end position="78"/>
    </location>
</feature>
<evidence type="ECO:0000256" key="1">
    <source>
        <dbReference type="ARBA" id="ARBA00007352"/>
    </source>
</evidence>
<dbReference type="HAMAP" id="MF_02040">
    <property type="entry name" value="Mrp_NBP35"/>
    <property type="match status" value="1"/>
</dbReference>
<evidence type="ECO:0000256" key="2">
    <source>
        <dbReference type="ARBA" id="ARBA00008205"/>
    </source>
</evidence>
<dbReference type="InterPro" id="IPR034904">
    <property type="entry name" value="FSCA_dom_sf"/>
</dbReference>
<evidence type="ECO:0000256" key="6">
    <source>
        <dbReference type="ARBA" id="ARBA00023004"/>
    </source>
</evidence>
<dbReference type="Gene3D" id="3.30.300.130">
    <property type="entry name" value="Fe-S cluster assembly (FSCA)"/>
    <property type="match status" value="1"/>
</dbReference>
<dbReference type="InterPro" id="IPR044304">
    <property type="entry name" value="NUBPL-like"/>
</dbReference>
<proteinExistence type="inferred from homology"/>
<dbReference type="EMBL" id="BAABFL010000373">
    <property type="protein sequence ID" value="GAA4650200.1"/>
    <property type="molecule type" value="Genomic_DNA"/>
</dbReference>
<dbReference type="PROSITE" id="PS01215">
    <property type="entry name" value="MRP"/>
    <property type="match status" value="1"/>
</dbReference>
<keyword evidence="7 8" id="KW-0411">Iron-sulfur</keyword>
<dbReference type="SUPFAM" id="SSF117916">
    <property type="entry name" value="Fe-S cluster assembly (FSCA) domain-like"/>
    <property type="match status" value="1"/>
</dbReference>
<keyword evidence="8" id="KW-0378">Hydrolase</keyword>